<gene>
    <name evidence="7" type="ORF">H9931_06345</name>
</gene>
<evidence type="ECO:0000313" key="7">
    <source>
        <dbReference type="EMBL" id="HJC66329.1"/>
    </source>
</evidence>
<dbReference type="Proteomes" id="UP000823863">
    <property type="component" value="Unassembled WGS sequence"/>
</dbReference>
<evidence type="ECO:0000256" key="6">
    <source>
        <dbReference type="SAM" id="Phobius"/>
    </source>
</evidence>
<feature type="transmembrane region" description="Helical" evidence="6">
    <location>
        <begin position="131"/>
        <end position="153"/>
    </location>
</feature>
<feature type="transmembrane region" description="Helical" evidence="6">
    <location>
        <begin position="12"/>
        <end position="32"/>
    </location>
</feature>
<keyword evidence="2" id="KW-1003">Cell membrane</keyword>
<evidence type="ECO:0000256" key="1">
    <source>
        <dbReference type="ARBA" id="ARBA00004651"/>
    </source>
</evidence>
<dbReference type="PANTHER" id="PTHR32196">
    <property type="entry name" value="ABC TRANSPORTER PERMEASE PROTEIN YPHD-RELATED-RELATED"/>
    <property type="match status" value="1"/>
</dbReference>
<feature type="transmembrane region" description="Helical" evidence="6">
    <location>
        <begin position="52"/>
        <end position="68"/>
    </location>
</feature>
<dbReference type="InterPro" id="IPR001851">
    <property type="entry name" value="ABC_transp_permease"/>
</dbReference>
<feature type="transmembrane region" description="Helical" evidence="6">
    <location>
        <begin position="316"/>
        <end position="337"/>
    </location>
</feature>
<feature type="transmembrane region" description="Helical" evidence="6">
    <location>
        <begin position="402"/>
        <end position="421"/>
    </location>
</feature>
<feature type="transmembrane region" description="Helical" evidence="6">
    <location>
        <begin position="372"/>
        <end position="390"/>
    </location>
</feature>
<feature type="transmembrane region" description="Helical" evidence="6">
    <location>
        <begin position="97"/>
        <end position="119"/>
    </location>
</feature>
<dbReference type="Pfam" id="PF02653">
    <property type="entry name" value="BPD_transp_2"/>
    <property type="match status" value="1"/>
</dbReference>
<dbReference type="GO" id="GO:0005886">
    <property type="term" value="C:plasma membrane"/>
    <property type="evidence" value="ECO:0007669"/>
    <property type="project" value="UniProtKB-SubCell"/>
</dbReference>
<evidence type="ECO:0000256" key="3">
    <source>
        <dbReference type="ARBA" id="ARBA00022692"/>
    </source>
</evidence>
<feature type="transmembrane region" description="Helical" evidence="6">
    <location>
        <begin position="349"/>
        <end position="365"/>
    </location>
</feature>
<dbReference type="AlphaFoldDB" id="A0A9D2PSJ5"/>
<accession>A0A9D2PSJ5</accession>
<dbReference type="PANTHER" id="PTHR32196:SF15">
    <property type="entry name" value="SUGAR ABC TRANSPORTER PERMEASE PROTEIN"/>
    <property type="match status" value="1"/>
</dbReference>
<evidence type="ECO:0000313" key="8">
    <source>
        <dbReference type="Proteomes" id="UP000823863"/>
    </source>
</evidence>
<comment type="subcellular location">
    <subcellularLocation>
        <location evidence="1">Cell membrane</location>
        <topology evidence="1">Multi-pass membrane protein</topology>
    </subcellularLocation>
</comment>
<feature type="transmembrane region" description="Helical" evidence="6">
    <location>
        <begin position="261"/>
        <end position="285"/>
    </location>
</feature>
<evidence type="ECO:0000256" key="4">
    <source>
        <dbReference type="ARBA" id="ARBA00022989"/>
    </source>
</evidence>
<keyword evidence="4 6" id="KW-1133">Transmembrane helix</keyword>
<evidence type="ECO:0000256" key="5">
    <source>
        <dbReference type="ARBA" id="ARBA00023136"/>
    </source>
</evidence>
<feature type="transmembrane region" description="Helical" evidence="6">
    <location>
        <begin position="201"/>
        <end position="221"/>
    </location>
</feature>
<feature type="transmembrane region" description="Helical" evidence="6">
    <location>
        <begin position="233"/>
        <end position="255"/>
    </location>
</feature>
<name>A0A9D2PSJ5_9FIRM</name>
<evidence type="ECO:0000256" key="2">
    <source>
        <dbReference type="ARBA" id="ARBA00022475"/>
    </source>
</evidence>
<protein>
    <submittedName>
        <fullName evidence="7">ABC transporter permease</fullName>
    </submittedName>
</protein>
<keyword evidence="3 6" id="KW-0812">Transmembrane</keyword>
<dbReference type="EMBL" id="DWWB01000030">
    <property type="protein sequence ID" value="HJC66329.1"/>
    <property type="molecule type" value="Genomic_DNA"/>
</dbReference>
<comment type="caution">
    <text evidence="7">The sequence shown here is derived from an EMBL/GenBank/DDBJ whole genome shotgun (WGS) entry which is preliminary data.</text>
</comment>
<dbReference type="GO" id="GO:0022857">
    <property type="term" value="F:transmembrane transporter activity"/>
    <property type="evidence" value="ECO:0007669"/>
    <property type="project" value="InterPro"/>
</dbReference>
<keyword evidence="5 6" id="KW-0472">Membrane</keyword>
<reference evidence="7" key="2">
    <citation type="submission" date="2021-04" db="EMBL/GenBank/DDBJ databases">
        <authorList>
            <person name="Gilroy R."/>
        </authorList>
    </citation>
    <scope>NUCLEOTIDE SEQUENCE</scope>
    <source>
        <strain evidence="7">CHK198-12963</strain>
    </source>
</reference>
<reference evidence="7" key="1">
    <citation type="journal article" date="2021" name="PeerJ">
        <title>Extensive microbial diversity within the chicken gut microbiome revealed by metagenomics and culture.</title>
        <authorList>
            <person name="Gilroy R."/>
            <person name="Ravi A."/>
            <person name="Getino M."/>
            <person name="Pursley I."/>
            <person name="Horton D.L."/>
            <person name="Alikhan N.F."/>
            <person name="Baker D."/>
            <person name="Gharbi K."/>
            <person name="Hall N."/>
            <person name="Watson M."/>
            <person name="Adriaenssens E.M."/>
            <person name="Foster-Nyarko E."/>
            <person name="Jarju S."/>
            <person name="Secka A."/>
            <person name="Antonio M."/>
            <person name="Oren A."/>
            <person name="Chaudhuri R.R."/>
            <person name="La Ragione R."/>
            <person name="Hildebrand F."/>
            <person name="Pallen M.J."/>
        </authorList>
    </citation>
    <scope>NUCLEOTIDE SEQUENCE</scope>
    <source>
        <strain evidence="7">CHK198-12963</strain>
    </source>
</reference>
<proteinExistence type="predicted"/>
<organism evidence="7 8">
    <name type="scientific">Candidatus Enterocloster excrementigallinarum</name>
    <dbReference type="NCBI Taxonomy" id="2838558"/>
    <lineage>
        <taxon>Bacteria</taxon>
        <taxon>Bacillati</taxon>
        <taxon>Bacillota</taxon>
        <taxon>Clostridia</taxon>
        <taxon>Lachnospirales</taxon>
        <taxon>Lachnospiraceae</taxon>
        <taxon>Enterocloster</taxon>
    </lineage>
</organism>
<sequence>METKKQSKILQILQANMVPILFTILCLVSIKISGQNASYVLTETVSRVSRNAILIVSLILPVLCGMGLNFSIVLGAMAGEIGLILITHWSIDGLPGIGVAAVIATVIAVVLGALTGVLFNKVKGQEMITGMILGFFAVGVYDLIFIYMVGSVIPMVNPEIMLSSQNEAGETVYVGLRNTIDFHEATKYAVDNAWKVMFVKLLPWLIAGFFIVSIGIILYTCVVKKETFLKGAFTARGFIVTTILLGILQILITFVKPVTQAFFILQIPVLTAIIIALVCLMVVFITKTKLGQDIKTVGMNMQVATAAGIDVDRTRIIATVLSTVIASWGQIIFLQNIGNVQTFNSHEQVGTYAVAALLVGGASIDKASMGQVFTGTILFHVLFFITPLAGKVLFSDPQLGEYFRVFLCYGIIAISLILYAWKKVAAERRRIAEENEQHLAGQESR</sequence>